<keyword evidence="2" id="KW-0229">DNA integration</keyword>
<keyword evidence="4" id="KW-0233">DNA recombination</keyword>
<comment type="caution">
    <text evidence="9">The sequence shown here is derived from an EMBL/GenBank/DDBJ whole genome shotgun (WGS) entry which is preliminary data.</text>
</comment>
<dbReference type="GO" id="GO:0015074">
    <property type="term" value="P:DNA integration"/>
    <property type="evidence" value="ECO:0007669"/>
    <property type="project" value="UniProtKB-KW"/>
</dbReference>
<proteinExistence type="inferred from homology"/>
<dbReference type="PANTHER" id="PTHR30349:SF41">
    <property type="entry name" value="INTEGRASE_RECOMBINASE PROTEIN MJ0367-RELATED"/>
    <property type="match status" value="1"/>
</dbReference>
<dbReference type="PROSITE" id="PS51898">
    <property type="entry name" value="TYR_RECOMBINASE"/>
    <property type="match status" value="1"/>
</dbReference>
<dbReference type="GO" id="GO:0003677">
    <property type="term" value="F:DNA binding"/>
    <property type="evidence" value="ECO:0007669"/>
    <property type="project" value="UniProtKB-UniRule"/>
</dbReference>
<name>A0A0G9KRV0_9BACT</name>
<dbReference type="InterPro" id="IPR013762">
    <property type="entry name" value="Integrase-like_cat_sf"/>
</dbReference>
<dbReference type="Proteomes" id="UP000035154">
    <property type="component" value="Unassembled WGS sequence"/>
</dbReference>
<dbReference type="EMBL" id="JAIW01000049">
    <property type="protein sequence ID" value="KLE09289.1"/>
    <property type="molecule type" value="Genomic_DNA"/>
</dbReference>
<dbReference type="RefSeq" id="WP_046998410.1">
    <property type="nucleotide sequence ID" value="NZ_JAIW01000049.1"/>
</dbReference>
<dbReference type="Gene3D" id="1.10.150.130">
    <property type="match status" value="1"/>
</dbReference>
<evidence type="ECO:0000256" key="4">
    <source>
        <dbReference type="ARBA" id="ARBA00023172"/>
    </source>
</evidence>
<feature type="coiled-coil region" evidence="6">
    <location>
        <begin position="84"/>
        <end position="132"/>
    </location>
</feature>
<dbReference type="InterPro" id="IPR010998">
    <property type="entry name" value="Integrase_recombinase_N"/>
</dbReference>
<dbReference type="AlphaFoldDB" id="A0A0G9KRV0"/>
<evidence type="ECO:0000313" key="9">
    <source>
        <dbReference type="EMBL" id="KLE09289.1"/>
    </source>
</evidence>
<evidence type="ECO:0000259" key="8">
    <source>
        <dbReference type="PROSITE" id="PS51900"/>
    </source>
</evidence>
<feature type="domain" description="Tyr recombinase" evidence="7">
    <location>
        <begin position="261"/>
        <end position="437"/>
    </location>
</feature>
<evidence type="ECO:0008006" key="11">
    <source>
        <dbReference type="Google" id="ProtNLM"/>
    </source>
</evidence>
<evidence type="ECO:0000313" key="10">
    <source>
        <dbReference type="Proteomes" id="UP000035154"/>
    </source>
</evidence>
<evidence type="ECO:0000256" key="5">
    <source>
        <dbReference type="PROSITE-ProRule" id="PRU01248"/>
    </source>
</evidence>
<dbReference type="SUPFAM" id="SSF56349">
    <property type="entry name" value="DNA breaking-rejoining enzymes"/>
    <property type="match status" value="1"/>
</dbReference>
<accession>A0A0G9KRV0</accession>
<dbReference type="Gene3D" id="1.10.443.10">
    <property type="entry name" value="Intergrase catalytic core"/>
    <property type="match status" value="1"/>
</dbReference>
<evidence type="ECO:0000259" key="7">
    <source>
        <dbReference type="PROSITE" id="PS51898"/>
    </source>
</evidence>
<dbReference type="InterPro" id="IPR002104">
    <property type="entry name" value="Integrase_catalytic"/>
</dbReference>
<evidence type="ECO:0000256" key="3">
    <source>
        <dbReference type="ARBA" id="ARBA00023125"/>
    </source>
</evidence>
<reference evidence="9 10" key="1">
    <citation type="submission" date="2014-01" db="EMBL/GenBank/DDBJ databases">
        <title>Development of a Comparative Genomic Fingerprinting Assay for High Resolution Genotyping of Arcobacter butzleri.</title>
        <authorList>
            <person name="Webb A.L."/>
            <person name="Inglis G.D."/>
            <person name="Kruczkiewicz P."/>
            <person name="Selinger L.B."/>
            <person name="Taboada E.N."/>
        </authorList>
    </citation>
    <scope>NUCLEOTIDE SEQUENCE [LARGE SCALE GENOMIC DNA]</scope>
    <source>
        <strain evidence="9 10">L355</strain>
    </source>
</reference>
<organism evidence="9 10">
    <name type="scientific">Aliarcobacter butzleri L355</name>
    <dbReference type="NCBI Taxonomy" id="1447263"/>
    <lineage>
        <taxon>Bacteria</taxon>
        <taxon>Pseudomonadati</taxon>
        <taxon>Campylobacterota</taxon>
        <taxon>Epsilonproteobacteria</taxon>
        <taxon>Campylobacterales</taxon>
        <taxon>Arcobacteraceae</taxon>
        <taxon>Aliarcobacter</taxon>
    </lineage>
</organism>
<keyword evidence="3 5" id="KW-0238">DNA-binding</keyword>
<dbReference type="PATRIC" id="fig|1447263.3.peg.1387"/>
<keyword evidence="6" id="KW-0175">Coiled coil</keyword>
<evidence type="ECO:0000256" key="2">
    <source>
        <dbReference type="ARBA" id="ARBA00022908"/>
    </source>
</evidence>
<sequence length="441" mass="52685">MNFNIEVVKQLVYEFHNLILEELEDKLRSVPNPEDLPFCLGLEDEIKQLQINLNKNIFQDEEIKEIKKKLNFIPDQNQEDEIGRVLLKSKIEHLKNIYQNIKNEVYKKPKQIQTLQKEVKVKEVEIKNVAATINNVKNDFFNYQEKEDNWSKDTKQLAERTFNILELFFKETNLRDIKFPDLIAFRDTMQEIPDRLTTLNEFKNKDLNYILENCEDYKNLSNSTINKYILKTNQFLKWSYKMDYIDKQDFTIPKLPNDTQSRLPYTDQEIQKIKELVNKDENKDINYITLVAMYQGMRLKEITQLKKEDIINLNNVFCININQNENKTTKTKKSVRTIPIHQKLIELGFLDFVNSKQDNLFNINNKDFSSYYRLNYKNLINESKPFYSLRHSFIDTLYQNNQKLEHIQAFVGHTQGKSITFNYTTSLNTNLLNNLLKFINY</sequence>
<protein>
    <recommendedName>
        <fullName evidence="11">Integrase</fullName>
    </recommendedName>
</protein>
<dbReference type="InterPro" id="IPR044068">
    <property type="entry name" value="CB"/>
</dbReference>
<gene>
    <name evidence="9" type="ORF">AF80_07095</name>
</gene>
<comment type="similarity">
    <text evidence="1">Belongs to the 'phage' integrase family.</text>
</comment>
<dbReference type="PROSITE" id="PS51900">
    <property type="entry name" value="CB"/>
    <property type="match status" value="1"/>
</dbReference>
<dbReference type="InterPro" id="IPR050090">
    <property type="entry name" value="Tyrosine_recombinase_XerCD"/>
</dbReference>
<feature type="domain" description="Core-binding (CB)" evidence="8">
    <location>
        <begin position="131"/>
        <end position="240"/>
    </location>
</feature>
<dbReference type="InterPro" id="IPR011010">
    <property type="entry name" value="DNA_brk_join_enz"/>
</dbReference>
<evidence type="ECO:0000256" key="1">
    <source>
        <dbReference type="ARBA" id="ARBA00008857"/>
    </source>
</evidence>
<dbReference type="Pfam" id="PF00589">
    <property type="entry name" value="Phage_integrase"/>
    <property type="match status" value="1"/>
</dbReference>
<dbReference type="GO" id="GO:0006310">
    <property type="term" value="P:DNA recombination"/>
    <property type="evidence" value="ECO:0007669"/>
    <property type="project" value="UniProtKB-KW"/>
</dbReference>
<dbReference type="PANTHER" id="PTHR30349">
    <property type="entry name" value="PHAGE INTEGRASE-RELATED"/>
    <property type="match status" value="1"/>
</dbReference>
<evidence type="ECO:0000256" key="6">
    <source>
        <dbReference type="SAM" id="Coils"/>
    </source>
</evidence>